<feature type="transmembrane region" description="Helical" evidence="2">
    <location>
        <begin position="46"/>
        <end position="68"/>
    </location>
</feature>
<dbReference type="GeneID" id="95393646"/>
<dbReference type="Proteomes" id="UP000579945">
    <property type="component" value="Unassembled WGS sequence"/>
</dbReference>
<keyword evidence="4" id="KW-1185">Reference proteome</keyword>
<sequence>MTLPPDEHGDILRRVLRAEADAVVPSPEGLEIIRARIERRGLRGLFWLRAGAAAGGAILVAGTIVMVVPELRQRVMDVQFIDPVEHTTKLPPDKSATSRPPTSPPPAERSRPAVPPPIPNISPSKQTSQTHAPSRKATPTPSPTPCASESTQPPEECADGTATPTPTPSAAPSESADSPGNPDCVPDQCPPEDPAPSPTDVASPLSSP</sequence>
<evidence type="ECO:0000313" key="4">
    <source>
        <dbReference type="Proteomes" id="UP000579945"/>
    </source>
</evidence>
<protein>
    <submittedName>
        <fullName evidence="3">Outer membrane biosynthesis protein TonB</fullName>
    </submittedName>
</protein>
<comment type="caution">
    <text evidence="3">The sequence shown here is derived from an EMBL/GenBank/DDBJ whole genome shotgun (WGS) entry which is preliminary data.</text>
</comment>
<feature type="compositionally biased region" description="Pro residues" evidence="1">
    <location>
        <begin position="101"/>
        <end position="120"/>
    </location>
</feature>
<evidence type="ECO:0000256" key="1">
    <source>
        <dbReference type="SAM" id="MobiDB-lite"/>
    </source>
</evidence>
<accession>A0A7W5V6M2</accession>
<dbReference type="PRINTS" id="PR01217">
    <property type="entry name" value="PRICHEXTENSN"/>
</dbReference>
<evidence type="ECO:0000313" key="3">
    <source>
        <dbReference type="EMBL" id="MBB3731562.1"/>
    </source>
</evidence>
<feature type="compositionally biased region" description="Low complexity" evidence="1">
    <location>
        <begin position="161"/>
        <end position="179"/>
    </location>
</feature>
<keyword evidence="2" id="KW-0472">Membrane</keyword>
<keyword evidence="2" id="KW-0812">Transmembrane</keyword>
<dbReference type="RefSeq" id="WP_183657737.1">
    <property type="nucleotide sequence ID" value="NZ_BAAAXX010000135.1"/>
</dbReference>
<name>A0A7W5V6M2_9ACTN</name>
<proteinExistence type="predicted"/>
<gene>
    <name evidence="3" type="ORF">FHR33_007422</name>
</gene>
<organism evidence="3 4">
    <name type="scientific">Nonomuraea dietziae</name>
    <dbReference type="NCBI Taxonomy" id="65515"/>
    <lineage>
        <taxon>Bacteria</taxon>
        <taxon>Bacillati</taxon>
        <taxon>Actinomycetota</taxon>
        <taxon>Actinomycetes</taxon>
        <taxon>Streptosporangiales</taxon>
        <taxon>Streptosporangiaceae</taxon>
        <taxon>Nonomuraea</taxon>
    </lineage>
</organism>
<feature type="region of interest" description="Disordered" evidence="1">
    <location>
        <begin position="86"/>
        <end position="208"/>
    </location>
</feature>
<reference evidence="3 4" key="1">
    <citation type="submission" date="2020-08" db="EMBL/GenBank/DDBJ databases">
        <title>Sequencing the genomes of 1000 actinobacteria strains.</title>
        <authorList>
            <person name="Klenk H.-P."/>
        </authorList>
    </citation>
    <scope>NUCLEOTIDE SEQUENCE [LARGE SCALE GENOMIC DNA]</scope>
    <source>
        <strain evidence="3 4">DSM 44320</strain>
    </source>
</reference>
<dbReference type="AlphaFoldDB" id="A0A7W5V6M2"/>
<evidence type="ECO:0000256" key="2">
    <source>
        <dbReference type="SAM" id="Phobius"/>
    </source>
</evidence>
<feature type="compositionally biased region" description="Pro residues" evidence="1">
    <location>
        <begin position="188"/>
        <end position="197"/>
    </location>
</feature>
<keyword evidence="2" id="KW-1133">Transmembrane helix</keyword>
<dbReference type="EMBL" id="JACIBV010000001">
    <property type="protein sequence ID" value="MBB3731562.1"/>
    <property type="molecule type" value="Genomic_DNA"/>
</dbReference>